<comment type="caution">
    <text evidence="5">The sequence shown here is derived from an EMBL/GenBank/DDBJ whole genome shotgun (WGS) entry which is preliminary data.</text>
</comment>
<dbReference type="InterPro" id="IPR003715">
    <property type="entry name" value="Poly_export_N"/>
</dbReference>
<accession>A0ABV6JY51</accession>
<keyword evidence="1 2" id="KW-0732">Signal</keyword>
<dbReference type="RefSeq" id="WP_377046411.1">
    <property type="nucleotide sequence ID" value="NZ_JBHLUN010000017.1"/>
</dbReference>
<dbReference type="Proteomes" id="UP001589865">
    <property type="component" value="Unassembled WGS sequence"/>
</dbReference>
<proteinExistence type="predicted"/>
<keyword evidence="6" id="KW-1185">Reference proteome</keyword>
<evidence type="ECO:0000256" key="2">
    <source>
        <dbReference type="SAM" id="SignalP"/>
    </source>
</evidence>
<reference evidence="5 6" key="1">
    <citation type="submission" date="2024-09" db="EMBL/GenBank/DDBJ databases">
        <authorList>
            <person name="Sun Q."/>
            <person name="Mori K."/>
        </authorList>
    </citation>
    <scope>NUCLEOTIDE SEQUENCE [LARGE SCALE GENOMIC DNA]</scope>
    <source>
        <strain evidence="5 6">TBRC 5777</strain>
    </source>
</reference>
<name>A0ABV6JY51_9PROT</name>
<evidence type="ECO:0000259" key="3">
    <source>
        <dbReference type="Pfam" id="PF02563"/>
    </source>
</evidence>
<sequence>MRALTLAAALMVPLAFPSLAWAQQQQQTVQSAVPGLLSNSAQVQQTPNGGYAYNPQTGYGDPTAAAQQQQQQQLQNTNILPDSVLLNRQGSTTEAEGGPQIPPPLGDQMRLPGSSQTVFGAALFTRGAPSATDAPNPNYRIGPGDRVSVRVWGAVEAEALGQVDPDGNLFLPSIGPIRIAGTRSGDLQRVVESEVRRIYTQQVQVYAVLINANRIGVYVTGFVRAPGRWSGAGSETVLDFLVRAGGVDPARGSFRDITVQRGGRAVGKVDLYSFLLRGTLPNLTLQDDDTIIVGKQGALVGVDGSVRNNYLFEVPGRAMSGDELIQLSAPLPAATNAVIRGTRDGKPYSRYLTTVQLRSVALLDQDVVSFITDAPAPTVRVNIEGSRIGPSVLIAERDTGLCQLLDYVAVDPQLADTHSVYLLRRRIAAQQRRALNETLDRLERQLFLGTSSTTGVAEIRNSEAQLVANYIQRGRRIQPEGRLVVSDSNGRCADVRLEDGDTIVIPEKSQTVLVAGEVNMPTAVVWRPSMTVQQFIDQAGGFSDRGSIGNLMLRKASGEIILDPRVGPQPGDELIALPRLDPKYFQVARDVLNLIYQSAVSASLAGL</sequence>
<evidence type="ECO:0000313" key="5">
    <source>
        <dbReference type="EMBL" id="MFC0410655.1"/>
    </source>
</evidence>
<dbReference type="PANTHER" id="PTHR33619">
    <property type="entry name" value="POLYSACCHARIDE EXPORT PROTEIN GFCE-RELATED"/>
    <property type="match status" value="1"/>
</dbReference>
<feature type="signal peptide" evidence="2">
    <location>
        <begin position="1"/>
        <end position="22"/>
    </location>
</feature>
<gene>
    <name evidence="5" type="ORF">ACFFGY_20590</name>
</gene>
<dbReference type="Pfam" id="PF10531">
    <property type="entry name" value="SLBB"/>
    <property type="match status" value="1"/>
</dbReference>
<dbReference type="EMBL" id="JBHLUN010000017">
    <property type="protein sequence ID" value="MFC0410655.1"/>
    <property type="molecule type" value="Genomic_DNA"/>
</dbReference>
<dbReference type="InterPro" id="IPR049712">
    <property type="entry name" value="Poly_export"/>
</dbReference>
<dbReference type="Pfam" id="PF02563">
    <property type="entry name" value="Poly_export"/>
    <property type="match status" value="1"/>
</dbReference>
<feature type="chain" id="PRO_5047499110" evidence="2">
    <location>
        <begin position="23"/>
        <end position="607"/>
    </location>
</feature>
<dbReference type="InterPro" id="IPR019554">
    <property type="entry name" value="Soluble_ligand-bd"/>
</dbReference>
<feature type="domain" description="Soluble ligand binding" evidence="4">
    <location>
        <begin position="512"/>
        <end position="558"/>
    </location>
</feature>
<protein>
    <submittedName>
        <fullName evidence="5">Polysaccharide biosynthesis/export family protein</fullName>
    </submittedName>
</protein>
<feature type="domain" description="Polysaccharide export protein N-terminal" evidence="3">
    <location>
        <begin position="134"/>
        <end position="206"/>
    </location>
</feature>
<organism evidence="5 6">
    <name type="scientific">Roseomonas elaeocarpi</name>
    <dbReference type="NCBI Taxonomy" id="907779"/>
    <lineage>
        <taxon>Bacteria</taxon>
        <taxon>Pseudomonadati</taxon>
        <taxon>Pseudomonadota</taxon>
        <taxon>Alphaproteobacteria</taxon>
        <taxon>Acetobacterales</taxon>
        <taxon>Roseomonadaceae</taxon>
        <taxon>Roseomonas</taxon>
    </lineage>
</organism>
<evidence type="ECO:0000256" key="1">
    <source>
        <dbReference type="ARBA" id="ARBA00022729"/>
    </source>
</evidence>
<evidence type="ECO:0000259" key="4">
    <source>
        <dbReference type="Pfam" id="PF10531"/>
    </source>
</evidence>
<evidence type="ECO:0000313" key="6">
    <source>
        <dbReference type="Proteomes" id="UP001589865"/>
    </source>
</evidence>
<dbReference type="PANTHER" id="PTHR33619:SF3">
    <property type="entry name" value="POLYSACCHARIDE EXPORT PROTEIN GFCE-RELATED"/>
    <property type="match status" value="1"/>
</dbReference>
<dbReference type="Gene3D" id="3.10.560.10">
    <property type="entry name" value="Outer membrane lipoprotein wza domain like"/>
    <property type="match status" value="2"/>
</dbReference>